<sequence>MATVRRISITLEHFRCEWRAGDVRVADCAGSRLSCRGARFLRQIVTKGTASRGCMGNVL</sequence>
<name>A0A0N9ZDV8_9RHOB</name>
<evidence type="ECO:0000313" key="1">
    <source>
        <dbReference type="EMBL" id="ALI54486.1"/>
    </source>
</evidence>
<proteinExistence type="predicted"/>
<reference evidence="1 2" key="1">
    <citation type="submission" date="2015-05" db="EMBL/GenBank/DDBJ databases">
        <authorList>
            <person name="Wang D.B."/>
            <person name="Wang M."/>
        </authorList>
    </citation>
    <scope>NUCLEOTIDE SEQUENCE [LARGE SCALE GENOMIC DNA]</scope>
    <source>
        <strain evidence="1 2">IMCC 12053</strain>
    </source>
</reference>
<dbReference type="Proteomes" id="UP000064920">
    <property type="component" value="Chromosome"/>
</dbReference>
<dbReference type="AlphaFoldDB" id="A0A0N9ZDV8"/>
<accession>A0A0N9ZDV8</accession>
<dbReference type="KEGG" id="cmar:IMCC12053_537"/>
<gene>
    <name evidence="1" type="ORF">IMCC12053_537</name>
</gene>
<organism evidence="1 2">
    <name type="scientific">Celeribacter marinus</name>
    <dbReference type="NCBI Taxonomy" id="1397108"/>
    <lineage>
        <taxon>Bacteria</taxon>
        <taxon>Pseudomonadati</taxon>
        <taxon>Pseudomonadota</taxon>
        <taxon>Alphaproteobacteria</taxon>
        <taxon>Rhodobacterales</taxon>
        <taxon>Roseobacteraceae</taxon>
        <taxon>Celeribacter</taxon>
    </lineage>
</organism>
<evidence type="ECO:0000313" key="2">
    <source>
        <dbReference type="Proteomes" id="UP000064920"/>
    </source>
</evidence>
<protein>
    <submittedName>
        <fullName evidence="1">Uncharacterized protein</fullName>
    </submittedName>
</protein>
<keyword evidence="2" id="KW-1185">Reference proteome</keyword>
<dbReference type="STRING" id="1397108.IMCC12053_537"/>
<dbReference type="EMBL" id="CP012023">
    <property type="protein sequence ID" value="ALI54486.1"/>
    <property type="molecule type" value="Genomic_DNA"/>
</dbReference>